<protein>
    <submittedName>
        <fullName evidence="1">Uncharacterized protein</fullName>
    </submittedName>
</protein>
<sequence>MFLNVSLTPTNPPRRGAKIVARFKPTPSLRLCYGIQNPVMYIFILFCSIYGRAPAQGGGYYWSYSSPRYS</sequence>
<proteinExistence type="predicted"/>
<gene>
    <name evidence="1" type="ORF">L873DRAFT_1807513</name>
</gene>
<keyword evidence="2" id="KW-1185">Reference proteome</keyword>
<evidence type="ECO:0000313" key="1">
    <source>
        <dbReference type="EMBL" id="RPA98831.1"/>
    </source>
</evidence>
<reference evidence="1 2" key="1">
    <citation type="journal article" date="2018" name="Nat. Ecol. Evol.">
        <title>Pezizomycetes genomes reveal the molecular basis of ectomycorrhizal truffle lifestyle.</title>
        <authorList>
            <person name="Murat C."/>
            <person name="Payen T."/>
            <person name="Noel B."/>
            <person name="Kuo A."/>
            <person name="Morin E."/>
            <person name="Chen J."/>
            <person name="Kohler A."/>
            <person name="Krizsan K."/>
            <person name="Balestrini R."/>
            <person name="Da Silva C."/>
            <person name="Montanini B."/>
            <person name="Hainaut M."/>
            <person name="Levati E."/>
            <person name="Barry K.W."/>
            <person name="Belfiori B."/>
            <person name="Cichocki N."/>
            <person name="Clum A."/>
            <person name="Dockter R.B."/>
            <person name="Fauchery L."/>
            <person name="Guy J."/>
            <person name="Iotti M."/>
            <person name="Le Tacon F."/>
            <person name="Lindquist E.A."/>
            <person name="Lipzen A."/>
            <person name="Malagnac F."/>
            <person name="Mello A."/>
            <person name="Molinier V."/>
            <person name="Miyauchi S."/>
            <person name="Poulain J."/>
            <person name="Riccioni C."/>
            <person name="Rubini A."/>
            <person name="Sitrit Y."/>
            <person name="Splivallo R."/>
            <person name="Traeger S."/>
            <person name="Wang M."/>
            <person name="Zifcakova L."/>
            <person name="Wipf D."/>
            <person name="Zambonelli A."/>
            <person name="Paolocci F."/>
            <person name="Nowrousian M."/>
            <person name="Ottonello S."/>
            <person name="Baldrian P."/>
            <person name="Spatafora J.W."/>
            <person name="Henrissat B."/>
            <person name="Nagy L.G."/>
            <person name="Aury J.M."/>
            <person name="Wincker P."/>
            <person name="Grigoriev I.V."/>
            <person name="Bonfante P."/>
            <person name="Martin F.M."/>
        </authorList>
    </citation>
    <scope>NUCLEOTIDE SEQUENCE [LARGE SCALE GENOMIC DNA]</scope>
    <source>
        <strain evidence="1 2">120613-1</strain>
    </source>
</reference>
<name>A0A3N4JPS8_9PEZI</name>
<accession>A0A3N4JPS8</accession>
<dbReference type="Proteomes" id="UP000276215">
    <property type="component" value="Unassembled WGS sequence"/>
</dbReference>
<dbReference type="EMBL" id="ML120392">
    <property type="protein sequence ID" value="RPA98831.1"/>
    <property type="molecule type" value="Genomic_DNA"/>
</dbReference>
<dbReference type="AlphaFoldDB" id="A0A3N4JPS8"/>
<organism evidence="1 2">
    <name type="scientific">Choiromyces venosus 120613-1</name>
    <dbReference type="NCBI Taxonomy" id="1336337"/>
    <lineage>
        <taxon>Eukaryota</taxon>
        <taxon>Fungi</taxon>
        <taxon>Dikarya</taxon>
        <taxon>Ascomycota</taxon>
        <taxon>Pezizomycotina</taxon>
        <taxon>Pezizomycetes</taxon>
        <taxon>Pezizales</taxon>
        <taxon>Tuberaceae</taxon>
        <taxon>Choiromyces</taxon>
    </lineage>
</organism>
<evidence type="ECO:0000313" key="2">
    <source>
        <dbReference type="Proteomes" id="UP000276215"/>
    </source>
</evidence>